<evidence type="ECO:0000313" key="1">
    <source>
        <dbReference type="EMBL" id="KAG0730408.1"/>
    </source>
</evidence>
<keyword evidence="2" id="KW-1185">Reference proteome</keyword>
<sequence>MPALMTMMCKSLRTITKARTFQILSVLWLVEYKLRGNTLLFFTSTRCEVLLCHPNLASKLAGLSACNRNYMLRETATWKVEAAVITTSEVASHRKGFVTLSQVAARLILSGTGKAGLSETDPAVILYGG</sequence>
<proteinExistence type="predicted"/>
<evidence type="ECO:0000313" key="2">
    <source>
        <dbReference type="Proteomes" id="UP000770661"/>
    </source>
</evidence>
<reference evidence="1" key="1">
    <citation type="submission" date="2020-07" db="EMBL/GenBank/DDBJ databases">
        <title>The High-quality genome of the commercially important snow crab, Chionoecetes opilio.</title>
        <authorList>
            <person name="Jeong J.-H."/>
            <person name="Ryu S."/>
        </authorList>
    </citation>
    <scope>NUCLEOTIDE SEQUENCE</scope>
    <source>
        <strain evidence="1">MADBK_172401_WGS</strain>
        <tissue evidence="1">Digestive gland</tissue>
    </source>
</reference>
<name>A0A8J4YP89_CHIOP</name>
<gene>
    <name evidence="1" type="ORF">GWK47_028330</name>
</gene>
<protein>
    <submittedName>
        <fullName evidence="1">Uncharacterized protein</fullName>
    </submittedName>
</protein>
<organism evidence="1 2">
    <name type="scientific">Chionoecetes opilio</name>
    <name type="common">Atlantic snow crab</name>
    <name type="synonym">Cancer opilio</name>
    <dbReference type="NCBI Taxonomy" id="41210"/>
    <lineage>
        <taxon>Eukaryota</taxon>
        <taxon>Metazoa</taxon>
        <taxon>Ecdysozoa</taxon>
        <taxon>Arthropoda</taxon>
        <taxon>Crustacea</taxon>
        <taxon>Multicrustacea</taxon>
        <taxon>Malacostraca</taxon>
        <taxon>Eumalacostraca</taxon>
        <taxon>Eucarida</taxon>
        <taxon>Decapoda</taxon>
        <taxon>Pleocyemata</taxon>
        <taxon>Brachyura</taxon>
        <taxon>Eubrachyura</taxon>
        <taxon>Majoidea</taxon>
        <taxon>Majidae</taxon>
        <taxon>Chionoecetes</taxon>
    </lineage>
</organism>
<dbReference type="EMBL" id="JACEEZ010000223">
    <property type="protein sequence ID" value="KAG0730408.1"/>
    <property type="molecule type" value="Genomic_DNA"/>
</dbReference>
<dbReference type="Proteomes" id="UP000770661">
    <property type="component" value="Unassembled WGS sequence"/>
</dbReference>
<dbReference type="AlphaFoldDB" id="A0A8J4YP89"/>
<comment type="caution">
    <text evidence="1">The sequence shown here is derived from an EMBL/GenBank/DDBJ whole genome shotgun (WGS) entry which is preliminary data.</text>
</comment>
<accession>A0A8J4YP89</accession>